<keyword evidence="11" id="KW-1185">Reference proteome</keyword>
<feature type="domain" description="Response regulatory" evidence="8">
    <location>
        <begin position="7"/>
        <end position="120"/>
    </location>
</feature>
<feature type="DNA-binding region" description="OmpR/PhoB-type" evidence="7">
    <location>
        <begin position="127"/>
        <end position="227"/>
    </location>
</feature>
<evidence type="ECO:0000256" key="7">
    <source>
        <dbReference type="PROSITE-ProRule" id="PRU01091"/>
    </source>
</evidence>
<dbReference type="Pfam" id="PF00486">
    <property type="entry name" value="Trans_reg_C"/>
    <property type="match status" value="1"/>
</dbReference>
<evidence type="ECO:0000256" key="3">
    <source>
        <dbReference type="ARBA" id="ARBA00023015"/>
    </source>
</evidence>
<keyword evidence="3" id="KW-0805">Transcription regulation</keyword>
<keyword evidence="5" id="KW-0804">Transcription</keyword>
<gene>
    <name evidence="10" type="primary">baeR</name>
    <name evidence="10" type="ordered locus">RGE_09050</name>
</gene>
<dbReference type="PANTHER" id="PTHR48111:SF59">
    <property type="entry name" value="TRANSCRIPTIONAL REGULATORY PROTEIN BAER"/>
    <property type="match status" value="1"/>
</dbReference>
<sequence length="227" mass="25565">MNADRRYVLVVEDEPSLGRLVADYLAAAGYETHWIADGLAVLPAVRERLPDLIVLDLMLPGQDGLSICRELRSFSDVPVLMLTARVEELDRLVGLEAGADDYVCKPFSPREVVARVKAILRRPWKRPAAAEAAPGLQIDATRYEARLDGELLDLTPLEFRLLQALAEQPGRVFSRDQLLDRLHDDQRALSDRAIDSHVKNLRRKLERARPGDDAIRSVYGVGYRFEL</sequence>
<dbReference type="Pfam" id="PF00072">
    <property type="entry name" value="Response_reg"/>
    <property type="match status" value="1"/>
</dbReference>
<proteinExistence type="predicted"/>
<dbReference type="GO" id="GO:0000976">
    <property type="term" value="F:transcription cis-regulatory region binding"/>
    <property type="evidence" value="ECO:0007669"/>
    <property type="project" value="TreeGrafter"/>
</dbReference>
<keyword evidence="2" id="KW-0902">Two-component regulatory system</keyword>
<dbReference type="HOGENOM" id="CLU_000445_30_4_4"/>
<dbReference type="SUPFAM" id="SSF46894">
    <property type="entry name" value="C-terminal effector domain of the bipartite response regulators"/>
    <property type="match status" value="1"/>
</dbReference>
<dbReference type="InterPro" id="IPR016032">
    <property type="entry name" value="Sig_transdc_resp-reg_C-effctor"/>
</dbReference>
<dbReference type="AlphaFoldDB" id="I0HMK9"/>
<dbReference type="Proteomes" id="UP000007883">
    <property type="component" value="Chromosome"/>
</dbReference>
<dbReference type="KEGG" id="rge:RGE_09050"/>
<dbReference type="GO" id="GO:0000156">
    <property type="term" value="F:phosphorelay response regulator activity"/>
    <property type="evidence" value="ECO:0007669"/>
    <property type="project" value="TreeGrafter"/>
</dbReference>
<dbReference type="InterPro" id="IPR001867">
    <property type="entry name" value="OmpR/PhoB-type_DNA-bd"/>
</dbReference>
<evidence type="ECO:0000256" key="1">
    <source>
        <dbReference type="ARBA" id="ARBA00022553"/>
    </source>
</evidence>
<dbReference type="EC" id="2.7.3.-" evidence="10"/>
<dbReference type="InterPro" id="IPR039420">
    <property type="entry name" value="WalR-like"/>
</dbReference>
<dbReference type="InterPro" id="IPR011006">
    <property type="entry name" value="CheY-like_superfamily"/>
</dbReference>
<keyword evidence="10" id="KW-0808">Transferase</keyword>
<evidence type="ECO:0000313" key="11">
    <source>
        <dbReference type="Proteomes" id="UP000007883"/>
    </source>
</evidence>
<name>I0HMK9_RUBGI</name>
<organism evidence="10 11">
    <name type="scientific">Rubrivivax gelatinosus (strain NBRC 100245 / IL144)</name>
    <dbReference type="NCBI Taxonomy" id="983917"/>
    <lineage>
        <taxon>Bacteria</taxon>
        <taxon>Pseudomonadati</taxon>
        <taxon>Pseudomonadota</taxon>
        <taxon>Betaproteobacteria</taxon>
        <taxon>Burkholderiales</taxon>
        <taxon>Sphaerotilaceae</taxon>
        <taxon>Rubrivivax</taxon>
    </lineage>
</organism>
<dbReference type="Gene3D" id="6.10.250.690">
    <property type="match status" value="1"/>
</dbReference>
<dbReference type="RefSeq" id="WP_014427118.1">
    <property type="nucleotide sequence ID" value="NC_017075.1"/>
</dbReference>
<feature type="modified residue" description="4-aspartylphosphate" evidence="6">
    <location>
        <position position="56"/>
    </location>
</feature>
<dbReference type="FunFam" id="3.40.50.2300:FF:000001">
    <property type="entry name" value="DNA-binding response regulator PhoB"/>
    <property type="match status" value="1"/>
</dbReference>
<evidence type="ECO:0000256" key="6">
    <source>
        <dbReference type="PROSITE-ProRule" id="PRU00169"/>
    </source>
</evidence>
<accession>I0HMK9</accession>
<keyword evidence="4 7" id="KW-0238">DNA-binding</keyword>
<dbReference type="GO" id="GO:0032993">
    <property type="term" value="C:protein-DNA complex"/>
    <property type="evidence" value="ECO:0007669"/>
    <property type="project" value="TreeGrafter"/>
</dbReference>
<dbReference type="GO" id="GO:0005829">
    <property type="term" value="C:cytosol"/>
    <property type="evidence" value="ECO:0007669"/>
    <property type="project" value="TreeGrafter"/>
</dbReference>
<reference evidence="10 11" key="1">
    <citation type="journal article" date="2012" name="J. Bacteriol.">
        <title>Complete genome sequence of phototrophic betaproteobacterium Rubrivivax gelatinosus IL144.</title>
        <authorList>
            <person name="Nagashima S."/>
            <person name="Kamimura A."/>
            <person name="Shimizu T."/>
            <person name="Nakamura-isaki S."/>
            <person name="Aono E."/>
            <person name="Sakamoto K."/>
            <person name="Ichikawa N."/>
            <person name="Nakazawa H."/>
            <person name="Sekine M."/>
            <person name="Yamazaki S."/>
            <person name="Fujita N."/>
            <person name="Shimada K."/>
            <person name="Hanada S."/>
            <person name="Nagashima K.V.P."/>
        </authorList>
    </citation>
    <scope>NUCLEOTIDE SEQUENCE [LARGE SCALE GENOMIC DNA]</scope>
    <source>
        <strain evidence="11">NBRC 100245 / IL144</strain>
    </source>
</reference>
<dbReference type="Gene3D" id="3.40.50.2300">
    <property type="match status" value="1"/>
</dbReference>
<dbReference type="GO" id="GO:0006355">
    <property type="term" value="P:regulation of DNA-templated transcription"/>
    <property type="evidence" value="ECO:0007669"/>
    <property type="project" value="InterPro"/>
</dbReference>
<evidence type="ECO:0000256" key="2">
    <source>
        <dbReference type="ARBA" id="ARBA00023012"/>
    </source>
</evidence>
<dbReference type="PANTHER" id="PTHR48111">
    <property type="entry name" value="REGULATOR OF RPOS"/>
    <property type="match status" value="1"/>
</dbReference>
<evidence type="ECO:0000313" key="10">
    <source>
        <dbReference type="EMBL" id="BAL94246.1"/>
    </source>
</evidence>
<protein>
    <submittedName>
        <fullName evidence="10">DNA-binding transcriptional regulator BaeR</fullName>
        <ecNumber evidence="10">2.7.3.-</ecNumber>
    </submittedName>
</protein>
<dbReference type="InterPro" id="IPR001789">
    <property type="entry name" value="Sig_transdc_resp-reg_receiver"/>
</dbReference>
<dbReference type="CDD" id="cd00383">
    <property type="entry name" value="trans_reg_C"/>
    <property type="match status" value="1"/>
</dbReference>
<dbReference type="SUPFAM" id="SSF52172">
    <property type="entry name" value="CheY-like"/>
    <property type="match status" value="1"/>
</dbReference>
<evidence type="ECO:0000256" key="5">
    <source>
        <dbReference type="ARBA" id="ARBA00023163"/>
    </source>
</evidence>
<dbReference type="InterPro" id="IPR036388">
    <property type="entry name" value="WH-like_DNA-bd_sf"/>
</dbReference>
<dbReference type="EMBL" id="AP012320">
    <property type="protein sequence ID" value="BAL94246.1"/>
    <property type="molecule type" value="Genomic_DNA"/>
</dbReference>
<evidence type="ECO:0000259" key="9">
    <source>
        <dbReference type="PROSITE" id="PS51755"/>
    </source>
</evidence>
<keyword evidence="1 6" id="KW-0597">Phosphoprotein</keyword>
<dbReference type="STRING" id="983917.RGE_09050"/>
<dbReference type="Gene3D" id="1.10.10.10">
    <property type="entry name" value="Winged helix-like DNA-binding domain superfamily/Winged helix DNA-binding domain"/>
    <property type="match status" value="1"/>
</dbReference>
<dbReference type="PROSITE" id="PS51755">
    <property type="entry name" value="OMPR_PHOB"/>
    <property type="match status" value="1"/>
</dbReference>
<evidence type="ECO:0000259" key="8">
    <source>
        <dbReference type="PROSITE" id="PS50110"/>
    </source>
</evidence>
<dbReference type="GO" id="GO:0016740">
    <property type="term" value="F:transferase activity"/>
    <property type="evidence" value="ECO:0007669"/>
    <property type="project" value="UniProtKB-KW"/>
</dbReference>
<dbReference type="PROSITE" id="PS50110">
    <property type="entry name" value="RESPONSE_REGULATORY"/>
    <property type="match status" value="1"/>
</dbReference>
<feature type="domain" description="OmpR/PhoB-type" evidence="9">
    <location>
        <begin position="127"/>
        <end position="227"/>
    </location>
</feature>
<dbReference type="eggNOG" id="COG0745">
    <property type="taxonomic scope" value="Bacteria"/>
</dbReference>
<dbReference type="SMART" id="SM00862">
    <property type="entry name" value="Trans_reg_C"/>
    <property type="match status" value="1"/>
</dbReference>
<dbReference type="PATRIC" id="fig|983917.3.peg.886"/>
<dbReference type="SMART" id="SM00448">
    <property type="entry name" value="REC"/>
    <property type="match status" value="1"/>
</dbReference>
<evidence type="ECO:0000256" key="4">
    <source>
        <dbReference type="ARBA" id="ARBA00023125"/>
    </source>
</evidence>